<dbReference type="AlphaFoldDB" id="I0S4Z6"/>
<proteinExistence type="predicted"/>
<accession>I0S4Z6</accession>
<organism evidence="1 2">
    <name type="scientific">Streptococcus anginosus subsp. whileyi CCUG 39159</name>
    <dbReference type="NCBI Taxonomy" id="1095729"/>
    <lineage>
        <taxon>Bacteria</taxon>
        <taxon>Bacillati</taxon>
        <taxon>Bacillota</taxon>
        <taxon>Bacilli</taxon>
        <taxon>Lactobacillales</taxon>
        <taxon>Streptococcaceae</taxon>
        <taxon>Streptococcus</taxon>
        <taxon>Streptococcus anginosus group</taxon>
    </lineage>
</organism>
<sequence>MHIFFLIMSMLQLSVHLFNTKKEVETKIPSLMYFIVQLAKRSG</sequence>
<reference evidence="1 2" key="1">
    <citation type="submission" date="2012-01" db="EMBL/GenBank/DDBJ databases">
        <authorList>
            <person name="Harkins D.M."/>
            <person name="Madupu R."/>
            <person name="Durkin A.S."/>
            <person name="Torralba M."/>
            <person name="Methe B."/>
            <person name="Sutton G.G."/>
            <person name="Nelson K.E."/>
        </authorList>
    </citation>
    <scope>NUCLEOTIDE SEQUENCE [LARGE SCALE GENOMIC DNA]</scope>
    <source>
        <strain evidence="1 2">CCUG 39159</strain>
    </source>
</reference>
<evidence type="ECO:0000313" key="1">
    <source>
        <dbReference type="EMBL" id="EID18449.1"/>
    </source>
</evidence>
<dbReference type="EMBL" id="AICP01000082">
    <property type="protein sequence ID" value="EID18449.1"/>
    <property type="molecule type" value="Genomic_DNA"/>
</dbReference>
<dbReference type="Proteomes" id="UP000003245">
    <property type="component" value="Unassembled WGS sequence"/>
</dbReference>
<comment type="caution">
    <text evidence="1">The sequence shown here is derived from an EMBL/GenBank/DDBJ whole genome shotgun (WGS) entry which is preliminary data.</text>
</comment>
<name>I0S4Z6_STRAP</name>
<evidence type="ECO:0000313" key="2">
    <source>
        <dbReference type="Proteomes" id="UP000003245"/>
    </source>
</evidence>
<keyword evidence="2" id="KW-1185">Reference proteome</keyword>
<gene>
    <name evidence="1" type="ORF">HMPREF1043_0323</name>
</gene>
<protein>
    <submittedName>
        <fullName evidence="1">Uncharacterized protein</fullName>
    </submittedName>
</protein>